<dbReference type="EMBL" id="BKCN01000007">
    <property type="protein sequence ID" value="GER03950.1"/>
    <property type="molecule type" value="Genomic_DNA"/>
</dbReference>
<dbReference type="AlphaFoldDB" id="A0A5A7N957"/>
<proteinExistence type="predicted"/>
<gene>
    <name evidence="1" type="ORF">JCM17846_16320</name>
</gene>
<reference evidence="1 2" key="1">
    <citation type="submission" date="2019-09" db="EMBL/GenBank/DDBJ databases">
        <title>NBRP : Genome information of microbial organism related human and environment.</title>
        <authorList>
            <person name="Hattori M."/>
            <person name="Oshima K."/>
            <person name="Inaba H."/>
            <person name="Suda W."/>
            <person name="Sakamoto M."/>
            <person name="Iino T."/>
            <person name="Kitahara M."/>
            <person name="Oshida Y."/>
            <person name="Iida T."/>
            <person name="Kudo T."/>
            <person name="Itoh T."/>
            <person name="Ohkuma M."/>
        </authorList>
    </citation>
    <scope>NUCLEOTIDE SEQUENCE [LARGE SCALE GENOMIC DNA]</scope>
    <source>
        <strain evidence="1 2">Q-1</strain>
    </source>
</reference>
<accession>A0A5A7N957</accession>
<protein>
    <submittedName>
        <fullName evidence="1">Uncharacterized protein</fullName>
    </submittedName>
</protein>
<name>A0A5A7N957_9PROT</name>
<evidence type="ECO:0000313" key="2">
    <source>
        <dbReference type="Proteomes" id="UP000324996"/>
    </source>
</evidence>
<evidence type="ECO:0000313" key="1">
    <source>
        <dbReference type="EMBL" id="GER03950.1"/>
    </source>
</evidence>
<organism evidence="1 2">
    <name type="scientific">Iodidimonas nitroreducens</name>
    <dbReference type="NCBI Taxonomy" id="1236968"/>
    <lineage>
        <taxon>Bacteria</taxon>
        <taxon>Pseudomonadati</taxon>
        <taxon>Pseudomonadota</taxon>
        <taxon>Alphaproteobacteria</taxon>
        <taxon>Iodidimonadales</taxon>
        <taxon>Iodidimonadaceae</taxon>
        <taxon>Iodidimonas</taxon>
    </lineage>
</organism>
<sequence>MGRQIILGLGIAIAIGNDFFAAVPEGIQRLSKAVEGRRASPVKAFEIHDHQADSIIFRRTIKPCKHGAQSDFFGLFTAQHVLKGGHSLFFNDPAFRIEQKRAAIGDFG</sequence>
<keyword evidence="2" id="KW-1185">Reference proteome</keyword>
<dbReference type="RefSeq" id="WP_313980374.1">
    <property type="nucleotide sequence ID" value="NZ_BKCN01000007.1"/>
</dbReference>
<dbReference type="Proteomes" id="UP000324996">
    <property type="component" value="Unassembled WGS sequence"/>
</dbReference>
<comment type="caution">
    <text evidence="1">The sequence shown here is derived from an EMBL/GenBank/DDBJ whole genome shotgun (WGS) entry which is preliminary data.</text>
</comment>